<evidence type="ECO:0000256" key="16">
    <source>
        <dbReference type="ARBA" id="ARBA00023328"/>
    </source>
</evidence>
<evidence type="ECO:0000256" key="11">
    <source>
        <dbReference type="ARBA" id="ARBA00022838"/>
    </source>
</evidence>
<dbReference type="PANTHER" id="PTHR28216:SF1">
    <property type="entry name" value="DASH COMPLEX SUBUNIT DUO1"/>
    <property type="match status" value="1"/>
</dbReference>
<organism evidence="20 21">
    <name type="scientific">Puccinia graminis f. sp. tritici</name>
    <dbReference type="NCBI Taxonomy" id="56615"/>
    <lineage>
        <taxon>Eukaryota</taxon>
        <taxon>Fungi</taxon>
        <taxon>Dikarya</taxon>
        <taxon>Basidiomycota</taxon>
        <taxon>Pucciniomycotina</taxon>
        <taxon>Pucciniomycetes</taxon>
        <taxon>Pucciniales</taxon>
        <taxon>Pucciniaceae</taxon>
        <taxon>Puccinia</taxon>
    </lineage>
</organism>
<evidence type="ECO:0000256" key="4">
    <source>
        <dbReference type="ARBA" id="ARBA00005366"/>
    </source>
</evidence>
<dbReference type="GO" id="GO:0072686">
    <property type="term" value="C:mitotic spindle"/>
    <property type="evidence" value="ECO:0007669"/>
    <property type="project" value="InterPro"/>
</dbReference>
<evidence type="ECO:0000256" key="12">
    <source>
        <dbReference type="ARBA" id="ARBA00023054"/>
    </source>
</evidence>
<keyword evidence="6" id="KW-0963">Cytoplasm</keyword>
<dbReference type="GO" id="GO:0005874">
    <property type="term" value="C:microtubule"/>
    <property type="evidence" value="ECO:0007669"/>
    <property type="project" value="UniProtKB-KW"/>
</dbReference>
<evidence type="ECO:0000256" key="8">
    <source>
        <dbReference type="ARBA" id="ARBA00022701"/>
    </source>
</evidence>
<dbReference type="Pfam" id="PF08651">
    <property type="entry name" value="DASH_Duo1"/>
    <property type="match status" value="1"/>
</dbReference>
<feature type="compositionally biased region" description="Basic and acidic residues" evidence="19">
    <location>
        <begin position="157"/>
        <end position="175"/>
    </location>
</feature>
<evidence type="ECO:0000256" key="1">
    <source>
        <dbReference type="ARBA" id="ARBA00004123"/>
    </source>
</evidence>
<evidence type="ECO:0000256" key="18">
    <source>
        <dbReference type="ARBA" id="ARBA00044358"/>
    </source>
</evidence>
<keyword evidence="16" id="KW-0137">Centromere</keyword>
<proteinExistence type="inferred from homology"/>
<dbReference type="EMBL" id="VDEP01000024">
    <property type="protein sequence ID" value="KAA1136791.1"/>
    <property type="molecule type" value="Genomic_DNA"/>
</dbReference>
<protein>
    <recommendedName>
        <fullName evidence="17">DASH complex subunit DUO1</fullName>
    </recommendedName>
    <alternativeName>
        <fullName evidence="18">Outer kinetochore protein DUO1</fullName>
    </alternativeName>
</protein>
<evidence type="ECO:0000313" key="21">
    <source>
        <dbReference type="Proteomes" id="UP000325313"/>
    </source>
</evidence>
<evidence type="ECO:0000256" key="10">
    <source>
        <dbReference type="ARBA" id="ARBA00022829"/>
    </source>
</evidence>
<feature type="compositionally biased region" description="Basic and acidic residues" evidence="19">
    <location>
        <begin position="280"/>
        <end position="303"/>
    </location>
</feature>
<feature type="compositionally biased region" description="Basic and acidic residues" evidence="19">
    <location>
        <begin position="183"/>
        <end position="198"/>
    </location>
</feature>
<evidence type="ECO:0000313" key="20">
    <source>
        <dbReference type="EMBL" id="KAA1136791.1"/>
    </source>
</evidence>
<keyword evidence="7" id="KW-0132">Cell division</keyword>
<evidence type="ECO:0000256" key="3">
    <source>
        <dbReference type="ARBA" id="ARBA00004629"/>
    </source>
</evidence>
<dbReference type="InterPro" id="IPR013960">
    <property type="entry name" value="DASH_Duo1"/>
</dbReference>
<evidence type="ECO:0000256" key="6">
    <source>
        <dbReference type="ARBA" id="ARBA00022490"/>
    </source>
</evidence>
<keyword evidence="5" id="KW-0158">Chromosome</keyword>
<feature type="region of interest" description="Disordered" evidence="19">
    <location>
        <begin position="280"/>
        <end position="355"/>
    </location>
</feature>
<evidence type="ECO:0000256" key="13">
    <source>
        <dbReference type="ARBA" id="ARBA00023212"/>
    </source>
</evidence>
<keyword evidence="11" id="KW-0995">Kinetochore</keyword>
<keyword evidence="14" id="KW-0539">Nucleus</keyword>
<reference evidence="20 21" key="1">
    <citation type="submission" date="2019-05" db="EMBL/GenBank/DDBJ databases">
        <title>Emergence of the Ug99 lineage of the wheat stem rust pathogen through somatic hybridization.</title>
        <authorList>
            <person name="Li F."/>
            <person name="Upadhyaya N.M."/>
            <person name="Sperschneider J."/>
            <person name="Matny O."/>
            <person name="Nguyen-Phuc H."/>
            <person name="Mago R."/>
            <person name="Raley C."/>
            <person name="Miller M.E."/>
            <person name="Silverstein K.A.T."/>
            <person name="Henningsen E."/>
            <person name="Hirsch C.D."/>
            <person name="Visser B."/>
            <person name="Pretorius Z.A."/>
            <person name="Steffenson B.J."/>
            <person name="Schwessinger B."/>
            <person name="Dodds P.N."/>
            <person name="Figueroa M."/>
        </authorList>
    </citation>
    <scope>NUCLEOTIDE SEQUENCE [LARGE SCALE GENOMIC DNA]</scope>
    <source>
        <strain evidence="20 21">Ug99</strain>
    </source>
</reference>
<keyword evidence="12" id="KW-0175">Coiled coil</keyword>
<keyword evidence="15" id="KW-0131">Cell cycle</keyword>
<evidence type="ECO:0000256" key="15">
    <source>
        <dbReference type="ARBA" id="ARBA00023306"/>
    </source>
</evidence>
<feature type="compositionally biased region" description="Basic residues" evidence="19">
    <location>
        <begin position="344"/>
        <end position="355"/>
    </location>
</feature>
<evidence type="ECO:0000256" key="5">
    <source>
        <dbReference type="ARBA" id="ARBA00022454"/>
    </source>
</evidence>
<comment type="similarity">
    <text evidence="4">Belongs to the DASH complex DUO1 family.</text>
</comment>
<comment type="caution">
    <text evidence="20">The sequence shown here is derived from an EMBL/GenBank/DDBJ whole genome shotgun (WGS) entry which is preliminary data.</text>
</comment>
<evidence type="ECO:0000256" key="2">
    <source>
        <dbReference type="ARBA" id="ARBA00004186"/>
    </source>
</evidence>
<feature type="compositionally biased region" description="Low complexity" evidence="19">
    <location>
        <begin position="322"/>
        <end position="343"/>
    </location>
</feature>
<dbReference type="PANTHER" id="PTHR28216">
    <property type="entry name" value="DASH COMPLEX SUBUNIT DUO1"/>
    <property type="match status" value="1"/>
</dbReference>
<evidence type="ECO:0000256" key="14">
    <source>
        <dbReference type="ARBA" id="ARBA00023242"/>
    </source>
</evidence>
<feature type="region of interest" description="Disordered" evidence="19">
    <location>
        <begin position="63"/>
        <end position="93"/>
    </location>
</feature>
<evidence type="ECO:0000256" key="19">
    <source>
        <dbReference type="SAM" id="MobiDB-lite"/>
    </source>
</evidence>
<comment type="subcellular location">
    <subcellularLocation>
        <location evidence="3">Chromosome</location>
        <location evidence="3">Centromere</location>
        <location evidence="3">Kinetochore</location>
    </subcellularLocation>
    <subcellularLocation>
        <location evidence="2">Cytoplasm</location>
        <location evidence="2">Cytoskeleton</location>
        <location evidence="2">Spindle</location>
    </subcellularLocation>
    <subcellularLocation>
        <location evidence="1">Nucleus</location>
    </subcellularLocation>
</comment>
<keyword evidence="9" id="KW-0498">Mitosis</keyword>
<name>A0A5B0SFP1_PUCGR</name>
<dbReference type="Proteomes" id="UP000325313">
    <property type="component" value="Unassembled WGS sequence"/>
</dbReference>
<feature type="region of interest" description="Disordered" evidence="19">
    <location>
        <begin position="105"/>
        <end position="198"/>
    </location>
</feature>
<sequence length="355" mass="39971">MIECHLRSMAEWGFRCDGGLGQEMNTRPTQTTGGWDQVLIQVDGLSEEPECRIRSSAADWPGSRRFQVGLKQTVGPMPNKSNDPRGASSGKWSYDADILNDSISMNMEDDSFDGNESTFILPSNPAGPSSSSNPRSIPTASSQPVPPSSQNRNNPAGDHHQFSSSPEKEPAEEPRRRRQPKASSKDQWVRRETERNRELENERDWLRDINQLLEKSADEMDQIKGKLENVQSATETSHELLDLYSKILTQTEHTKDLISNPNWEGLTADMKRRAEMKQAEKARLAQEREREREEELLRERKQQQLEAEAAAEAARKQSQLQRSTRGMGTSTRGRGAGTTAGRTARGKSRIGRITR</sequence>
<keyword evidence="13" id="KW-0206">Cytoskeleton</keyword>
<dbReference type="AlphaFoldDB" id="A0A5B0SFP1"/>
<gene>
    <name evidence="20" type="ORF">PGTUg99_001320</name>
</gene>
<evidence type="ECO:0000256" key="17">
    <source>
        <dbReference type="ARBA" id="ARBA00044152"/>
    </source>
</evidence>
<keyword evidence="8" id="KW-0493">Microtubule</keyword>
<keyword evidence="10" id="KW-0159">Chromosome partition</keyword>
<accession>A0A5B0SFP1</accession>
<dbReference type="GO" id="GO:0051301">
    <property type="term" value="P:cell division"/>
    <property type="evidence" value="ECO:0007669"/>
    <property type="project" value="UniProtKB-KW"/>
</dbReference>
<evidence type="ECO:0000256" key="9">
    <source>
        <dbReference type="ARBA" id="ARBA00022776"/>
    </source>
</evidence>
<evidence type="ECO:0000256" key="7">
    <source>
        <dbReference type="ARBA" id="ARBA00022618"/>
    </source>
</evidence>
<feature type="compositionally biased region" description="Low complexity" evidence="19">
    <location>
        <begin position="122"/>
        <end position="142"/>
    </location>
</feature>
<dbReference type="GO" id="GO:0000278">
    <property type="term" value="P:mitotic cell cycle"/>
    <property type="evidence" value="ECO:0007669"/>
    <property type="project" value="InterPro"/>
</dbReference>
<dbReference type="GO" id="GO:0042729">
    <property type="term" value="C:DASH complex"/>
    <property type="evidence" value="ECO:0007669"/>
    <property type="project" value="InterPro"/>
</dbReference>
<dbReference type="GO" id="GO:0007059">
    <property type="term" value="P:chromosome segregation"/>
    <property type="evidence" value="ECO:0007669"/>
    <property type="project" value="UniProtKB-KW"/>
</dbReference>